<accession>A0ABV9QU80</accession>
<feature type="signal peptide" evidence="2">
    <location>
        <begin position="1"/>
        <end position="22"/>
    </location>
</feature>
<comment type="caution">
    <text evidence="4">The sequence shown here is derived from an EMBL/GenBank/DDBJ whole genome shotgun (WGS) entry which is preliminary data.</text>
</comment>
<dbReference type="SUPFAM" id="SSF54427">
    <property type="entry name" value="NTF2-like"/>
    <property type="match status" value="1"/>
</dbReference>
<evidence type="ECO:0000256" key="1">
    <source>
        <dbReference type="SAM" id="MobiDB-lite"/>
    </source>
</evidence>
<name>A0ABV9QU80_9GAMM</name>
<evidence type="ECO:0000259" key="3">
    <source>
        <dbReference type="Pfam" id="PF14534"/>
    </source>
</evidence>
<protein>
    <submittedName>
        <fullName evidence="4">YybH family protein</fullName>
    </submittedName>
</protein>
<feature type="domain" description="DUF4440" evidence="3">
    <location>
        <begin position="45"/>
        <end position="144"/>
    </location>
</feature>
<dbReference type="Gene3D" id="3.10.450.50">
    <property type="match status" value="1"/>
</dbReference>
<dbReference type="InterPro" id="IPR032710">
    <property type="entry name" value="NTF2-like_dom_sf"/>
</dbReference>
<keyword evidence="5" id="KW-1185">Reference proteome</keyword>
<proteinExistence type="predicted"/>
<keyword evidence="2" id="KW-0732">Signal</keyword>
<organism evidence="4 5">
    <name type="scientific">Dokdonella ginsengisoli</name>
    <dbReference type="NCBI Taxonomy" id="363846"/>
    <lineage>
        <taxon>Bacteria</taxon>
        <taxon>Pseudomonadati</taxon>
        <taxon>Pseudomonadota</taxon>
        <taxon>Gammaproteobacteria</taxon>
        <taxon>Lysobacterales</taxon>
        <taxon>Rhodanobacteraceae</taxon>
        <taxon>Dokdonella</taxon>
    </lineage>
</organism>
<evidence type="ECO:0000256" key="2">
    <source>
        <dbReference type="SAM" id="SignalP"/>
    </source>
</evidence>
<feature type="region of interest" description="Disordered" evidence="1">
    <location>
        <begin position="144"/>
        <end position="171"/>
    </location>
</feature>
<dbReference type="InterPro" id="IPR027843">
    <property type="entry name" value="DUF4440"/>
</dbReference>
<dbReference type="EMBL" id="JBHSHD010000007">
    <property type="protein sequence ID" value="MFC4820318.1"/>
    <property type="molecule type" value="Genomic_DNA"/>
</dbReference>
<gene>
    <name evidence="4" type="ORF">ACFO6Q_08280</name>
</gene>
<sequence length="171" mass="17982">MSRLLPAIVVFALMLAAGPLFGQSAQEPGTAKALPSVVLPPELDRVLRDYERAWRAGDAVALAALFAEDGFVLQSNRPPVRGRAAIQAAYAGEGGGPLRLRALAFASEDTIAYIVGGYGYGDQPGDMGKFTLTLRRAPGKPWLIHSDMDNQNAAPKPRSAPQAPSGSSPAQ</sequence>
<feature type="chain" id="PRO_5046674295" evidence="2">
    <location>
        <begin position="23"/>
        <end position="171"/>
    </location>
</feature>
<feature type="compositionally biased region" description="Low complexity" evidence="1">
    <location>
        <begin position="157"/>
        <end position="171"/>
    </location>
</feature>
<dbReference type="Proteomes" id="UP001595886">
    <property type="component" value="Unassembled WGS sequence"/>
</dbReference>
<evidence type="ECO:0000313" key="4">
    <source>
        <dbReference type="EMBL" id="MFC4820318.1"/>
    </source>
</evidence>
<reference evidence="5" key="1">
    <citation type="journal article" date="2019" name="Int. J. Syst. Evol. Microbiol.">
        <title>The Global Catalogue of Microorganisms (GCM) 10K type strain sequencing project: providing services to taxonomists for standard genome sequencing and annotation.</title>
        <authorList>
            <consortium name="The Broad Institute Genomics Platform"/>
            <consortium name="The Broad Institute Genome Sequencing Center for Infectious Disease"/>
            <person name="Wu L."/>
            <person name="Ma J."/>
        </authorList>
    </citation>
    <scope>NUCLEOTIDE SEQUENCE [LARGE SCALE GENOMIC DNA]</scope>
    <source>
        <strain evidence="5">CCUG 30340</strain>
    </source>
</reference>
<dbReference type="Pfam" id="PF14534">
    <property type="entry name" value="DUF4440"/>
    <property type="match status" value="1"/>
</dbReference>
<dbReference type="RefSeq" id="WP_380020161.1">
    <property type="nucleotide sequence ID" value="NZ_JBHSHD010000007.1"/>
</dbReference>
<evidence type="ECO:0000313" key="5">
    <source>
        <dbReference type="Proteomes" id="UP001595886"/>
    </source>
</evidence>